<accession>A0A3N4M3T0</accession>
<dbReference type="GO" id="GO:0000402">
    <property type="term" value="F:crossed form four-way junction DNA binding"/>
    <property type="evidence" value="ECO:0007669"/>
    <property type="project" value="TreeGrafter"/>
</dbReference>
<dbReference type="InterPro" id="IPR015242">
    <property type="entry name" value="Ydc2_cat"/>
</dbReference>
<reference evidence="3 4" key="1">
    <citation type="journal article" date="2018" name="Nat. Ecol. Evol.">
        <title>Pezizomycetes genomes reveal the molecular basis of ectomycorrhizal truffle lifestyle.</title>
        <authorList>
            <person name="Murat C."/>
            <person name="Payen T."/>
            <person name="Noel B."/>
            <person name="Kuo A."/>
            <person name="Morin E."/>
            <person name="Chen J."/>
            <person name="Kohler A."/>
            <person name="Krizsan K."/>
            <person name="Balestrini R."/>
            <person name="Da Silva C."/>
            <person name="Montanini B."/>
            <person name="Hainaut M."/>
            <person name="Levati E."/>
            <person name="Barry K.W."/>
            <person name="Belfiori B."/>
            <person name="Cichocki N."/>
            <person name="Clum A."/>
            <person name="Dockter R.B."/>
            <person name="Fauchery L."/>
            <person name="Guy J."/>
            <person name="Iotti M."/>
            <person name="Le Tacon F."/>
            <person name="Lindquist E.A."/>
            <person name="Lipzen A."/>
            <person name="Malagnac F."/>
            <person name="Mello A."/>
            <person name="Molinier V."/>
            <person name="Miyauchi S."/>
            <person name="Poulain J."/>
            <person name="Riccioni C."/>
            <person name="Rubini A."/>
            <person name="Sitrit Y."/>
            <person name="Splivallo R."/>
            <person name="Traeger S."/>
            <person name="Wang M."/>
            <person name="Zifcakova L."/>
            <person name="Wipf D."/>
            <person name="Zambonelli A."/>
            <person name="Paolocci F."/>
            <person name="Nowrousian M."/>
            <person name="Ottonello S."/>
            <person name="Baldrian P."/>
            <person name="Spatafora J.W."/>
            <person name="Henrissat B."/>
            <person name="Nagy L.G."/>
            <person name="Aury J.M."/>
            <person name="Wincker P."/>
            <person name="Grigoriev I.V."/>
            <person name="Bonfante P."/>
            <person name="Martin F.M."/>
        </authorList>
    </citation>
    <scope>NUCLEOTIDE SEQUENCE [LARGE SCALE GENOMIC DNA]</scope>
    <source>
        <strain evidence="3 4">ATCC MYA-4762</strain>
    </source>
</reference>
<dbReference type="GO" id="GO:0005739">
    <property type="term" value="C:mitochondrion"/>
    <property type="evidence" value="ECO:0007669"/>
    <property type="project" value="TreeGrafter"/>
</dbReference>
<dbReference type="GO" id="GO:0000403">
    <property type="term" value="F:Y-form DNA binding"/>
    <property type="evidence" value="ECO:0007669"/>
    <property type="project" value="TreeGrafter"/>
</dbReference>
<evidence type="ECO:0000313" key="3">
    <source>
        <dbReference type="EMBL" id="RPB28628.1"/>
    </source>
</evidence>
<feature type="domain" description="SAP" evidence="2">
    <location>
        <begin position="15"/>
        <end position="49"/>
    </location>
</feature>
<feature type="region of interest" description="Disordered" evidence="1">
    <location>
        <begin position="746"/>
        <end position="771"/>
    </location>
</feature>
<dbReference type="PANTHER" id="PTHR28072:SF1">
    <property type="entry name" value="CRUCIFORM CUTTING ENDONUCLEASE 1, MITOCHONDRIAL-RELATED"/>
    <property type="match status" value="1"/>
</dbReference>
<evidence type="ECO:0000259" key="2">
    <source>
        <dbReference type="PROSITE" id="PS50800"/>
    </source>
</evidence>
<feature type="region of interest" description="Disordered" evidence="1">
    <location>
        <begin position="131"/>
        <end position="185"/>
    </location>
</feature>
<sequence>MPIPPGLKITPTILISSLKRTQLRSLASSLGTPISGTKKVLAEGVCAALGRSRFPAVRPTSHGVGDGGGGGAVRILSVDMGIRNLAVCLLEVLFRPGEKGWGMEGHHYRQRDGYMMLPSVIAWQRMCIPPSPTTTDTTTNNNNNNIDDENDNDNNNTTCSESIPDESPASLQIPPPTPPAESFSTSTFSRHAYNLAITLLRLSGPNSPPDQILIETQRYRSAGGAAVQEWTLRVNMLESMLWGCLRTLAEVGFWGSGAGEGGVGIAKGSCGEEEAEQGSELIEGVNPSKVTGFWEGFLSGSRVAEVERLQTTYAESKKSKTRIVKGLLCPPYICTQFSPEGGIPLFELGTDQAREAAELFLEVNANGNGNGVEGAKKVREPIIGGGKKRKKQPKGKLDDLADCLLQGLAWVKWEEGRRRMISGEGFFAGVDITKLVERAKTLEEGEEVLEVKKGRRRKAVEEQVGEVGALEVAAKGKRRARVKKLDIQENDTQEVMPQEIEAISGKGTEQELEVEDICPASMPIVVPAKKPRKPRTKKVPLPEITFVQPLGSETRAGEGTVITQDSEEFTPQDIIALSGKEEVEAKLKPVVEVEVKDTPPTSIHTVVPALLPTKTTSKPRAKKVPLGGIVYVTPPKLETEAGEGKVSAKDSEGITPQENVAACVREAEPDMEDIHAVAPVVEQIVESVLPPPLTKKIRKPRAKKLPSTEVMYIQDLKTEARARAGERMVITPDGEGITRQEVEAVAENEEAELQPGPEPEMDTPLSPLYHP</sequence>
<proteinExistence type="predicted"/>
<dbReference type="Proteomes" id="UP000267821">
    <property type="component" value="Unassembled WGS sequence"/>
</dbReference>
<dbReference type="InParanoid" id="A0A3N4M3T0"/>
<dbReference type="InterPro" id="IPR012337">
    <property type="entry name" value="RNaseH-like_sf"/>
</dbReference>
<organism evidence="3 4">
    <name type="scientific">Terfezia boudieri ATCC MYA-4762</name>
    <dbReference type="NCBI Taxonomy" id="1051890"/>
    <lineage>
        <taxon>Eukaryota</taxon>
        <taxon>Fungi</taxon>
        <taxon>Dikarya</taxon>
        <taxon>Ascomycota</taxon>
        <taxon>Pezizomycotina</taxon>
        <taxon>Pezizomycetes</taxon>
        <taxon>Pezizales</taxon>
        <taxon>Pezizaceae</taxon>
        <taxon>Terfezia</taxon>
    </lineage>
</organism>
<dbReference type="PANTHER" id="PTHR28072">
    <property type="entry name" value="CRUCIFORM CUTTING ENDONUCLEASE 1, MITOCHONDRIAL-RELATED"/>
    <property type="match status" value="1"/>
</dbReference>
<dbReference type="EMBL" id="ML121529">
    <property type="protein sequence ID" value="RPB28628.1"/>
    <property type="molecule type" value="Genomic_DNA"/>
</dbReference>
<dbReference type="CDD" id="cd16963">
    <property type="entry name" value="CCE1"/>
    <property type="match status" value="1"/>
</dbReference>
<dbReference type="OrthoDB" id="5552842at2759"/>
<evidence type="ECO:0000313" key="4">
    <source>
        <dbReference type="Proteomes" id="UP000267821"/>
    </source>
</evidence>
<evidence type="ECO:0000256" key="1">
    <source>
        <dbReference type="SAM" id="MobiDB-lite"/>
    </source>
</evidence>
<name>A0A3N4M3T0_9PEZI</name>
<dbReference type="InterPro" id="IPR003034">
    <property type="entry name" value="SAP_dom"/>
</dbReference>
<gene>
    <name evidence="3" type="ORF">L211DRAFT_399947</name>
</gene>
<feature type="compositionally biased region" description="Low complexity" evidence="1">
    <location>
        <begin position="133"/>
        <end position="145"/>
    </location>
</feature>
<dbReference type="SUPFAM" id="SSF53098">
    <property type="entry name" value="Ribonuclease H-like"/>
    <property type="match status" value="1"/>
</dbReference>
<dbReference type="GO" id="GO:0004520">
    <property type="term" value="F:DNA endonuclease activity"/>
    <property type="evidence" value="ECO:0007669"/>
    <property type="project" value="TreeGrafter"/>
</dbReference>
<dbReference type="Pfam" id="PF09159">
    <property type="entry name" value="Ydc2-catalyt"/>
    <property type="match status" value="1"/>
</dbReference>
<dbReference type="InterPro" id="IPR039197">
    <property type="entry name" value="Mrs1/Cce1"/>
</dbReference>
<dbReference type="AlphaFoldDB" id="A0A3N4M3T0"/>
<dbReference type="Gene3D" id="3.30.420.10">
    <property type="entry name" value="Ribonuclease H-like superfamily/Ribonuclease H"/>
    <property type="match status" value="1"/>
</dbReference>
<dbReference type="PROSITE" id="PS50800">
    <property type="entry name" value="SAP"/>
    <property type="match status" value="1"/>
</dbReference>
<dbReference type="STRING" id="1051890.A0A3N4M3T0"/>
<dbReference type="GO" id="GO:0070336">
    <property type="term" value="F:flap-structured DNA binding"/>
    <property type="evidence" value="ECO:0007669"/>
    <property type="project" value="TreeGrafter"/>
</dbReference>
<protein>
    <submittedName>
        <fullName evidence="3">Ribonuclease H-like protein</fullName>
    </submittedName>
</protein>
<dbReference type="InterPro" id="IPR036397">
    <property type="entry name" value="RNaseH_sf"/>
</dbReference>
<keyword evidence="4" id="KW-1185">Reference proteome</keyword>